<reference evidence="1" key="2">
    <citation type="journal article" date="2015" name="Fish Shellfish Immunol.">
        <title>Early steps in the European eel (Anguilla anguilla)-Vibrio vulnificus interaction in the gills: Role of the RtxA13 toxin.</title>
        <authorList>
            <person name="Callol A."/>
            <person name="Pajuelo D."/>
            <person name="Ebbesson L."/>
            <person name="Teles M."/>
            <person name="MacKenzie S."/>
            <person name="Amaro C."/>
        </authorList>
    </citation>
    <scope>NUCLEOTIDE SEQUENCE</scope>
</reference>
<protein>
    <submittedName>
        <fullName evidence="1">Uncharacterized protein</fullName>
    </submittedName>
</protein>
<dbReference type="EMBL" id="GBXM01092608">
    <property type="protein sequence ID" value="JAH15969.1"/>
    <property type="molecule type" value="Transcribed_RNA"/>
</dbReference>
<sequence length="24" mass="2710">MISRGLPTLLLESCQTCLFWLPST</sequence>
<accession>A0A0E9QGR6</accession>
<evidence type="ECO:0000313" key="1">
    <source>
        <dbReference type="EMBL" id="JAH15969.1"/>
    </source>
</evidence>
<reference evidence="1" key="1">
    <citation type="submission" date="2014-11" db="EMBL/GenBank/DDBJ databases">
        <authorList>
            <person name="Amaro Gonzalez C."/>
        </authorList>
    </citation>
    <scope>NUCLEOTIDE SEQUENCE</scope>
</reference>
<organism evidence="1">
    <name type="scientific">Anguilla anguilla</name>
    <name type="common">European freshwater eel</name>
    <name type="synonym">Muraena anguilla</name>
    <dbReference type="NCBI Taxonomy" id="7936"/>
    <lineage>
        <taxon>Eukaryota</taxon>
        <taxon>Metazoa</taxon>
        <taxon>Chordata</taxon>
        <taxon>Craniata</taxon>
        <taxon>Vertebrata</taxon>
        <taxon>Euteleostomi</taxon>
        <taxon>Actinopterygii</taxon>
        <taxon>Neopterygii</taxon>
        <taxon>Teleostei</taxon>
        <taxon>Anguilliformes</taxon>
        <taxon>Anguillidae</taxon>
        <taxon>Anguilla</taxon>
    </lineage>
</organism>
<proteinExistence type="predicted"/>
<name>A0A0E9QGR6_ANGAN</name>
<dbReference type="AlphaFoldDB" id="A0A0E9QGR6"/>